<dbReference type="NCBIfam" id="TIGR03293">
    <property type="entry name" value="PhnG_redo"/>
    <property type="match status" value="1"/>
</dbReference>
<evidence type="ECO:0000313" key="2">
    <source>
        <dbReference type="Proteomes" id="UP000033632"/>
    </source>
</evidence>
<gene>
    <name evidence="1" type="ORF">VE25_11835</name>
</gene>
<comment type="caution">
    <text evidence="1">The sequence shown here is derived from an EMBL/GenBank/DDBJ whole genome shotgun (WGS) entry which is preliminary data.</text>
</comment>
<evidence type="ECO:0000313" key="1">
    <source>
        <dbReference type="EMBL" id="KKB11614.1"/>
    </source>
</evidence>
<dbReference type="PATRIC" id="fig|443610.3.peg.575"/>
<dbReference type="OrthoDB" id="530475at2"/>
<dbReference type="InterPro" id="IPR009609">
    <property type="entry name" value="Phosphonate_metab_PhnG"/>
</dbReference>
<dbReference type="AlphaFoldDB" id="A0A0F5FRW9"/>
<dbReference type="STRING" id="443610.VE25_11835"/>
<accession>A0A0F5FRW9</accession>
<dbReference type="Proteomes" id="UP000033632">
    <property type="component" value="Unassembled WGS sequence"/>
</dbReference>
<name>A0A0F5FRW9_9HYPH</name>
<sequence>MRSTETAEANAARARWMGVLARATRDELESAWSTLAERPSYDMLRRPETGLVMVRGRAGGTGNPFNLGEMTVTRCAVRLPDGTTGTSYAAGRDQRKAELAAVFDALMQTGERMRIESGVITPIARRQQTDRDLKSRKAAATKVEFFTMVRGDNPK</sequence>
<evidence type="ECO:0008006" key="3">
    <source>
        <dbReference type="Google" id="ProtNLM"/>
    </source>
</evidence>
<proteinExistence type="predicted"/>
<dbReference type="GO" id="GO:0015716">
    <property type="term" value="P:organic phosphonate transport"/>
    <property type="evidence" value="ECO:0007669"/>
    <property type="project" value="InterPro"/>
</dbReference>
<dbReference type="Pfam" id="PF06754">
    <property type="entry name" value="PhnG"/>
    <property type="match status" value="1"/>
</dbReference>
<protein>
    <recommendedName>
        <fullName evidence="3">Phosphonate metabolism protein PhnG</fullName>
    </recommendedName>
</protein>
<dbReference type="GO" id="GO:0019634">
    <property type="term" value="P:organic phosphonate metabolic process"/>
    <property type="evidence" value="ECO:0007669"/>
    <property type="project" value="InterPro"/>
</dbReference>
<reference evidence="1 2" key="1">
    <citation type="submission" date="2015-03" db="EMBL/GenBank/DDBJ databases">
        <authorList>
            <person name="Hassan Y.I."/>
            <person name="Lepp D."/>
            <person name="Li X.-Z."/>
            <person name="Zhou T."/>
        </authorList>
    </citation>
    <scope>NUCLEOTIDE SEQUENCE [LARGE SCALE GENOMIC DNA]</scope>
    <source>
        <strain evidence="1 2">BD-c194</strain>
    </source>
</reference>
<organism evidence="1 2">
    <name type="scientific">Devosia geojensis</name>
    <dbReference type="NCBI Taxonomy" id="443610"/>
    <lineage>
        <taxon>Bacteria</taxon>
        <taxon>Pseudomonadati</taxon>
        <taxon>Pseudomonadota</taxon>
        <taxon>Alphaproteobacteria</taxon>
        <taxon>Hyphomicrobiales</taxon>
        <taxon>Devosiaceae</taxon>
        <taxon>Devosia</taxon>
    </lineage>
</organism>
<keyword evidence="2" id="KW-1185">Reference proteome</keyword>
<dbReference type="EMBL" id="JZEX01000110">
    <property type="protein sequence ID" value="KKB11614.1"/>
    <property type="molecule type" value="Genomic_DNA"/>
</dbReference>